<evidence type="ECO:0000259" key="1">
    <source>
        <dbReference type="Pfam" id="PF07732"/>
    </source>
</evidence>
<sequence length="54" mass="6289">MEYTRLFLDNQGEKIRIRFENSIPEVSIVHWHGLHVPAKMDGHPRHVIPQGQSS</sequence>
<dbReference type="SUPFAM" id="SSF49503">
    <property type="entry name" value="Cupredoxins"/>
    <property type="match status" value="1"/>
</dbReference>
<dbReference type="STRING" id="1121409.SAMN02745124_01477"/>
<keyword evidence="3" id="KW-1185">Reference proteome</keyword>
<reference evidence="2 3" key="1">
    <citation type="submission" date="2016-11" db="EMBL/GenBank/DDBJ databases">
        <authorList>
            <person name="Jaros S."/>
            <person name="Januszkiewicz K."/>
            <person name="Wedrychowicz H."/>
        </authorList>
    </citation>
    <scope>NUCLEOTIDE SEQUENCE [LARGE SCALE GENOMIC DNA]</scope>
    <source>
        <strain evidence="2 3">DSM 9705</strain>
    </source>
</reference>
<feature type="domain" description="Plastocyanin-like" evidence="1">
    <location>
        <begin position="10"/>
        <end position="53"/>
    </location>
</feature>
<evidence type="ECO:0000313" key="2">
    <source>
        <dbReference type="EMBL" id="SHH70110.1"/>
    </source>
</evidence>
<dbReference type="Gene3D" id="2.60.40.420">
    <property type="entry name" value="Cupredoxins - blue copper proteins"/>
    <property type="match status" value="1"/>
</dbReference>
<proteinExistence type="predicted"/>
<evidence type="ECO:0000313" key="3">
    <source>
        <dbReference type="Proteomes" id="UP000184139"/>
    </source>
</evidence>
<dbReference type="AlphaFoldDB" id="A0A1M5V4L7"/>
<dbReference type="InterPro" id="IPR008972">
    <property type="entry name" value="Cupredoxin"/>
</dbReference>
<dbReference type="GO" id="GO:0005507">
    <property type="term" value="F:copper ion binding"/>
    <property type="evidence" value="ECO:0007669"/>
    <property type="project" value="InterPro"/>
</dbReference>
<protein>
    <submittedName>
        <fullName evidence="2">Multicopper oxidase</fullName>
    </submittedName>
</protein>
<dbReference type="Pfam" id="PF07732">
    <property type="entry name" value="Cu-oxidase_3"/>
    <property type="match status" value="1"/>
</dbReference>
<dbReference type="Proteomes" id="UP000184139">
    <property type="component" value="Unassembled WGS sequence"/>
</dbReference>
<dbReference type="InterPro" id="IPR011707">
    <property type="entry name" value="Cu-oxidase-like_N"/>
</dbReference>
<name>A0A1M5V4L7_9BACT</name>
<organism evidence="2 3">
    <name type="scientific">Desulfofustis glycolicus DSM 9705</name>
    <dbReference type="NCBI Taxonomy" id="1121409"/>
    <lineage>
        <taxon>Bacteria</taxon>
        <taxon>Pseudomonadati</taxon>
        <taxon>Thermodesulfobacteriota</taxon>
        <taxon>Desulfobulbia</taxon>
        <taxon>Desulfobulbales</taxon>
        <taxon>Desulfocapsaceae</taxon>
        <taxon>Desulfofustis</taxon>
    </lineage>
</organism>
<dbReference type="EMBL" id="FQXS01000007">
    <property type="protein sequence ID" value="SHH70110.1"/>
    <property type="molecule type" value="Genomic_DNA"/>
</dbReference>
<accession>A0A1M5V4L7</accession>
<gene>
    <name evidence="2" type="ORF">SAMN02745124_01477</name>
</gene>
<dbReference type="RefSeq" id="WP_084540518.1">
    <property type="nucleotide sequence ID" value="NZ_FQXS01000007.1"/>
</dbReference>